<dbReference type="InterPro" id="IPR002110">
    <property type="entry name" value="Ankyrin_rpt"/>
</dbReference>
<protein>
    <recommendedName>
        <fullName evidence="10">Glycerophosphocholine phosphodiesterase Gde1</fullName>
    </recommendedName>
</protein>
<reference evidence="8 9" key="1">
    <citation type="submission" date="2013-03" db="EMBL/GenBank/DDBJ databases">
        <title>The Genome Sequence of Capronia epimyces CBS 606.96.</title>
        <authorList>
            <consortium name="The Broad Institute Genomics Platform"/>
            <person name="Cuomo C."/>
            <person name="de Hoog S."/>
            <person name="Gorbushina A."/>
            <person name="Walker B."/>
            <person name="Young S.K."/>
            <person name="Zeng Q."/>
            <person name="Gargeya S."/>
            <person name="Fitzgerald M."/>
            <person name="Haas B."/>
            <person name="Abouelleil A."/>
            <person name="Allen A.W."/>
            <person name="Alvarado L."/>
            <person name="Arachchi H.M."/>
            <person name="Berlin A.M."/>
            <person name="Chapman S.B."/>
            <person name="Gainer-Dewar J."/>
            <person name="Goldberg J."/>
            <person name="Griggs A."/>
            <person name="Gujja S."/>
            <person name="Hansen M."/>
            <person name="Howarth C."/>
            <person name="Imamovic A."/>
            <person name="Ireland A."/>
            <person name="Larimer J."/>
            <person name="McCowan C."/>
            <person name="Murphy C."/>
            <person name="Pearson M."/>
            <person name="Poon T.W."/>
            <person name="Priest M."/>
            <person name="Roberts A."/>
            <person name="Saif S."/>
            <person name="Shea T."/>
            <person name="Sisk P."/>
            <person name="Sykes S."/>
            <person name="Wortman J."/>
            <person name="Nusbaum C."/>
            <person name="Birren B."/>
        </authorList>
    </citation>
    <scope>NUCLEOTIDE SEQUENCE [LARGE SCALE GENOMIC DNA]</scope>
    <source>
        <strain evidence="8 9">CBS 606.96</strain>
    </source>
</reference>
<name>W9XVQ8_9EURO</name>
<dbReference type="PANTHER" id="PTHR22958:SF1">
    <property type="entry name" value="GLYCEROPHOSPHOCHOLINE PHOSPHODIESTERASE GPCPD1"/>
    <property type="match status" value="1"/>
</dbReference>
<dbReference type="Pfam" id="PF25329">
    <property type="entry name" value="C2_GDE1"/>
    <property type="match status" value="1"/>
</dbReference>
<sequence length="1252" mass="136712">MKFGRNLPRNQVPEWASAYINYKALKKLIKAAAAGAVEDGSLDLAGFFHTLDRNLEDVDHFYNKKFQDFSRRLKLLEDRYGVSPQAAAQLDPDEREDLLAALLELRGQLRNLQWYGEVNRRGFIKITKKLDKRVPAAHAQKKYLELKVDPSAFATNAQLFASLNKVNDWISVLGEFAAPTNNDDVASISSASLKRTTSRPSLDISTEQLAKVEATIRQDDADGLEELIQLSTKSASDHSEPAVQQFLKALLQRAISNRSRACTARLLREVIFLDDLDDINHRNCLHRVIVSIGRKQANADQEPAAESYSDFLSEHHNYITPAAPPSVPFKRSVVQEDQRTRILTRNDESISFLEFLLDNLRPVHQPALLARDSAGRTPLHFAAEYGIRVMCEIIIEHLKAWKLFDVTEGIDGPQWQDDEGWAPLHLSVLGGHPLTTEALLNAEHSATSSPSKSTIRRASPKSSAVLALATKANFVDIVRLLVKANVDINYQDEQGDTALHVAARFGHFECAKVLLEGSDIQKADTELCEKTYGWTPLFIACVDGHLPIVELLIASGADLERVDTSGWNAKEHAALRGHIDIARKLASAMPEPDVDGESSSTASVSPPVSSSLTERTSTSIGSQGATVKISEPVKTFGHRYLTDKSMILVSLGTMDTRKTTGAVNLDRIPLANAHSTQLDTALSIVVSAKCAEGEAEVIDLPVQDNISTEPIVFHAPDPSKVKLLFDLIPTYAGSKERVVGRGVALLSSVKPSLGTKRMPLQGDVTVPILAANDLEVIGSVTFNFLVITPFKHPNMSVTENQTYWKSMASTMVIGHRGLGKNFAAGRRSLQLGENTIQSFIAAANLGASYVEFDVQLTKDHVPVIYHDFLVSETGIDAPVHTLTLEQFLHVNDIRTPRQSRPASPVPFESPKIASLKNGESRSGRLRSMSVGGGDAETVDMEERMKHTRDFKKKGFKGNSRGNHIQAPFATLEEMFHKLPANVGFNIEMKYPMLSESEDEEMDTFAVELNSFVDTVLTKVYDLGKGRNIIFSSFNPDICLLLSFKQPSIPVLFLTDSGTCPVGDIRATSLQEAIRFASRWNLLGVVSAAEPFVAAPRLVRVVKESGLVCVSYGSLNNEPDKVKLQVKQGIDAVIVDNVLAIRRGLTGQGKSNKKTSKATTVVNGQGEPEMKDAVAAASGSLGKALTGSTDSLEIPGITLTTTQEPGEMPRVKIVNGDGGDIGQVGHVKASDDADADVTVSALAEDTEEEQGRR</sequence>
<evidence type="ECO:0000256" key="3">
    <source>
        <dbReference type="ARBA" id="ARBA00023043"/>
    </source>
</evidence>
<dbReference type="InterPro" id="IPR051578">
    <property type="entry name" value="GDPD"/>
</dbReference>
<dbReference type="Gene3D" id="1.25.40.20">
    <property type="entry name" value="Ankyrin repeat-containing domain"/>
    <property type="match status" value="2"/>
</dbReference>
<evidence type="ECO:0000256" key="2">
    <source>
        <dbReference type="ARBA" id="ARBA00022801"/>
    </source>
</evidence>
<dbReference type="Pfam" id="PF13637">
    <property type="entry name" value="Ank_4"/>
    <property type="match status" value="1"/>
</dbReference>
<feature type="region of interest" description="Disordered" evidence="5">
    <location>
        <begin position="895"/>
        <end position="933"/>
    </location>
</feature>
<dbReference type="InterPro" id="IPR004331">
    <property type="entry name" value="SPX_dom"/>
</dbReference>
<dbReference type="STRING" id="1182542.W9XVQ8"/>
<comment type="caution">
    <text evidence="8">The sequence shown here is derived from an EMBL/GenBank/DDBJ whole genome shotgun (WGS) entry which is preliminary data.</text>
</comment>
<dbReference type="EMBL" id="AMGY01000004">
    <property type="protein sequence ID" value="EXJ84657.1"/>
    <property type="molecule type" value="Genomic_DNA"/>
</dbReference>
<dbReference type="SUPFAM" id="SSF51695">
    <property type="entry name" value="PLC-like phosphodiesterases"/>
    <property type="match status" value="1"/>
</dbReference>
<evidence type="ECO:0000256" key="4">
    <source>
        <dbReference type="PROSITE-ProRule" id="PRU00023"/>
    </source>
</evidence>
<feature type="compositionally biased region" description="Polar residues" evidence="5">
    <location>
        <begin position="612"/>
        <end position="624"/>
    </location>
</feature>
<organism evidence="8 9">
    <name type="scientific">Capronia epimyces CBS 606.96</name>
    <dbReference type="NCBI Taxonomy" id="1182542"/>
    <lineage>
        <taxon>Eukaryota</taxon>
        <taxon>Fungi</taxon>
        <taxon>Dikarya</taxon>
        <taxon>Ascomycota</taxon>
        <taxon>Pezizomycotina</taxon>
        <taxon>Eurotiomycetes</taxon>
        <taxon>Chaetothyriomycetidae</taxon>
        <taxon>Chaetothyriales</taxon>
        <taxon>Herpotrichiellaceae</taxon>
        <taxon>Capronia</taxon>
    </lineage>
</organism>
<dbReference type="GeneID" id="19169442"/>
<dbReference type="InterPro" id="IPR030395">
    <property type="entry name" value="GP_PDE_dom"/>
</dbReference>
<dbReference type="HOGENOM" id="CLU_005444_1_0_1"/>
<feature type="compositionally biased region" description="Low complexity" evidence="5">
    <location>
        <begin position="598"/>
        <end position="611"/>
    </location>
</feature>
<dbReference type="PROSITE" id="PS50297">
    <property type="entry name" value="ANK_REP_REGION"/>
    <property type="match status" value="2"/>
</dbReference>
<feature type="region of interest" description="Disordered" evidence="5">
    <location>
        <begin position="588"/>
        <end position="624"/>
    </location>
</feature>
<dbReference type="PROSITE" id="PS51382">
    <property type="entry name" value="SPX"/>
    <property type="match status" value="1"/>
</dbReference>
<keyword evidence="2" id="KW-0378">Hydrolase</keyword>
<feature type="domain" description="SPX" evidence="6">
    <location>
        <begin position="1"/>
        <end position="144"/>
    </location>
</feature>
<dbReference type="CDD" id="cd14484">
    <property type="entry name" value="SPX_GDE1_like"/>
    <property type="match status" value="1"/>
</dbReference>
<dbReference type="PROSITE" id="PS51704">
    <property type="entry name" value="GP_PDE"/>
    <property type="match status" value="1"/>
</dbReference>
<dbReference type="Pfam" id="PF03009">
    <property type="entry name" value="GDPD"/>
    <property type="match status" value="1"/>
</dbReference>
<evidence type="ECO:0000256" key="1">
    <source>
        <dbReference type="ARBA" id="ARBA00022737"/>
    </source>
</evidence>
<evidence type="ECO:0000313" key="9">
    <source>
        <dbReference type="Proteomes" id="UP000019478"/>
    </source>
</evidence>
<evidence type="ECO:0008006" key="10">
    <source>
        <dbReference type="Google" id="ProtNLM"/>
    </source>
</evidence>
<proteinExistence type="predicted"/>
<feature type="repeat" description="ANK" evidence="4">
    <location>
        <begin position="461"/>
        <end position="493"/>
    </location>
</feature>
<gene>
    <name evidence="8" type="ORF">A1O3_05327</name>
</gene>
<dbReference type="InterPro" id="IPR017946">
    <property type="entry name" value="PLC-like_Pdiesterase_TIM-brl"/>
</dbReference>
<dbReference type="GO" id="GO:0046475">
    <property type="term" value="P:glycerophospholipid catabolic process"/>
    <property type="evidence" value="ECO:0007669"/>
    <property type="project" value="TreeGrafter"/>
</dbReference>
<dbReference type="AlphaFoldDB" id="W9XVQ8"/>
<dbReference type="CDD" id="cd08606">
    <property type="entry name" value="GDPD_YPL110cp_fungi"/>
    <property type="match status" value="1"/>
</dbReference>
<evidence type="ECO:0000256" key="5">
    <source>
        <dbReference type="SAM" id="MobiDB-lite"/>
    </source>
</evidence>
<feature type="repeat" description="ANK" evidence="4">
    <location>
        <begin position="532"/>
        <end position="564"/>
    </location>
</feature>
<dbReference type="PRINTS" id="PR01415">
    <property type="entry name" value="ANKYRIN"/>
</dbReference>
<keyword evidence="9" id="KW-1185">Reference proteome</keyword>
<dbReference type="Pfam" id="PF03105">
    <property type="entry name" value="SPX"/>
    <property type="match status" value="2"/>
</dbReference>
<keyword evidence="1" id="KW-0677">Repeat</keyword>
<dbReference type="Gene3D" id="3.20.20.190">
    <property type="entry name" value="Phosphatidylinositol (PI) phosphodiesterase"/>
    <property type="match status" value="1"/>
</dbReference>
<feature type="repeat" description="ANK" evidence="4">
    <location>
        <begin position="494"/>
        <end position="516"/>
    </location>
</feature>
<dbReference type="eggNOG" id="KOG0504">
    <property type="taxonomic scope" value="Eukaryota"/>
</dbReference>
<feature type="domain" description="GP-PDE" evidence="7">
    <location>
        <begin position="810"/>
        <end position="1144"/>
    </location>
</feature>
<dbReference type="GO" id="GO:0047389">
    <property type="term" value="F:glycerophosphocholine phosphodiesterase activity"/>
    <property type="evidence" value="ECO:0007669"/>
    <property type="project" value="TreeGrafter"/>
</dbReference>
<dbReference type="InterPro" id="IPR057506">
    <property type="entry name" value="C2_GPCPD1"/>
</dbReference>
<dbReference type="Pfam" id="PF12796">
    <property type="entry name" value="Ank_2"/>
    <property type="match status" value="1"/>
</dbReference>
<dbReference type="PANTHER" id="PTHR22958">
    <property type="entry name" value="GLYCEROPHOSPHORYL DIESTER PHOSPHODIESTERASE"/>
    <property type="match status" value="1"/>
</dbReference>
<dbReference type="SMART" id="SM00248">
    <property type="entry name" value="ANK"/>
    <property type="match status" value="6"/>
</dbReference>
<dbReference type="InterPro" id="IPR036770">
    <property type="entry name" value="Ankyrin_rpt-contain_sf"/>
</dbReference>
<accession>W9XVQ8</accession>
<dbReference type="PROSITE" id="PS50088">
    <property type="entry name" value="ANK_REPEAT"/>
    <property type="match status" value="3"/>
</dbReference>
<dbReference type="RefSeq" id="XP_007733642.1">
    <property type="nucleotide sequence ID" value="XM_007735452.1"/>
</dbReference>
<dbReference type="OrthoDB" id="197419at2759"/>
<evidence type="ECO:0000313" key="8">
    <source>
        <dbReference type="EMBL" id="EXJ84657.1"/>
    </source>
</evidence>
<keyword evidence="3 4" id="KW-0040">ANK repeat</keyword>
<dbReference type="eggNOG" id="KOG2421">
    <property type="taxonomic scope" value="Eukaryota"/>
</dbReference>
<dbReference type="SUPFAM" id="SSF48403">
    <property type="entry name" value="Ankyrin repeat"/>
    <property type="match status" value="1"/>
</dbReference>
<dbReference type="Proteomes" id="UP000019478">
    <property type="component" value="Unassembled WGS sequence"/>
</dbReference>
<evidence type="ECO:0000259" key="7">
    <source>
        <dbReference type="PROSITE" id="PS51704"/>
    </source>
</evidence>
<dbReference type="eggNOG" id="KOG1162">
    <property type="taxonomic scope" value="Eukaryota"/>
</dbReference>
<evidence type="ECO:0000259" key="6">
    <source>
        <dbReference type="PROSITE" id="PS51382"/>
    </source>
</evidence>